<reference evidence="1 2" key="1">
    <citation type="submission" date="2016-03" db="EMBL/GenBank/DDBJ databases">
        <title>Niastella vici sp. nov., isolated from farmland soil.</title>
        <authorList>
            <person name="Chen L."/>
            <person name="Wang D."/>
            <person name="Yang S."/>
            <person name="Wang G."/>
        </authorList>
    </citation>
    <scope>NUCLEOTIDE SEQUENCE [LARGE SCALE GENOMIC DNA]</scope>
    <source>
        <strain evidence="1 2">DJ57</strain>
    </source>
</reference>
<organism evidence="1 2">
    <name type="scientific">Niastella vici</name>
    <dbReference type="NCBI Taxonomy" id="1703345"/>
    <lineage>
        <taxon>Bacteria</taxon>
        <taxon>Pseudomonadati</taxon>
        <taxon>Bacteroidota</taxon>
        <taxon>Chitinophagia</taxon>
        <taxon>Chitinophagales</taxon>
        <taxon>Chitinophagaceae</taxon>
        <taxon>Niastella</taxon>
    </lineage>
</organism>
<accession>A0A1V9FMI6</accession>
<dbReference type="EMBL" id="LVYD01000077">
    <property type="protein sequence ID" value="OQP59550.1"/>
    <property type="molecule type" value="Genomic_DNA"/>
</dbReference>
<evidence type="ECO:0000313" key="1">
    <source>
        <dbReference type="EMBL" id="OQP59550.1"/>
    </source>
</evidence>
<proteinExistence type="predicted"/>
<dbReference type="OrthoDB" id="1230778at2"/>
<evidence type="ECO:0008006" key="3">
    <source>
        <dbReference type="Google" id="ProtNLM"/>
    </source>
</evidence>
<comment type="caution">
    <text evidence="1">The sequence shown here is derived from an EMBL/GenBank/DDBJ whole genome shotgun (WGS) entry which is preliminary data.</text>
</comment>
<keyword evidence="2" id="KW-1185">Reference proteome</keyword>
<dbReference type="Proteomes" id="UP000192796">
    <property type="component" value="Unassembled WGS sequence"/>
</dbReference>
<sequence length="391" mass="45233">MNYQLITQKTAEGRNSYIQYIKLMLYKNRKDLFDLLDFDAEAPFMEPLLYTWFNAREKKISIEQILFGYIAPDKRPATIPVYPDNNGIIYLPGIGYYHTNITVGPVDYYGNPNSSAASLLVNGQAIEATFENIYLLNNTAIELCLHNNPLLNTLFEGNEDLAVEDTVSRHKQHLEKALAYIREFYPEFDALLHATIKRVVLFKSQHLRSFATILANGTAFFNVQDSHDEVFFCEDITHQCGHVIYYAVMFNKASFFSVPPETPIKQFNKRPGDGRTMLGAYYSLLPFLFSNANFYRLYEAGVFSDRQLHELLGRFPFCMRKFKVALEDFRSGEMLSEKGRSLWQEFEQAFNELDEKVSSFIYQYDSSNQGYDFSYENFLLLNPIDSSLAIK</sequence>
<dbReference type="RefSeq" id="WP_081154654.1">
    <property type="nucleotide sequence ID" value="NZ_LVYD01000077.1"/>
</dbReference>
<protein>
    <recommendedName>
        <fullName evidence="3">HEXXH motif domain-containing protein</fullName>
    </recommendedName>
</protein>
<evidence type="ECO:0000313" key="2">
    <source>
        <dbReference type="Proteomes" id="UP000192796"/>
    </source>
</evidence>
<gene>
    <name evidence="1" type="ORF">A3860_37185</name>
</gene>
<name>A0A1V9FMI6_9BACT</name>
<dbReference type="AlphaFoldDB" id="A0A1V9FMI6"/>
<dbReference type="STRING" id="1703345.A3860_37185"/>